<comment type="caution">
    <text evidence="2">The sequence shown here is derived from an EMBL/GenBank/DDBJ whole genome shotgun (WGS) entry which is preliminary data.</text>
</comment>
<evidence type="ECO:0000313" key="2">
    <source>
        <dbReference type="EMBL" id="KOY50964.1"/>
    </source>
</evidence>
<organism evidence="2 4">
    <name type="scientific">Polaribacter dokdonensis DSW-5</name>
    <dbReference type="NCBI Taxonomy" id="1300348"/>
    <lineage>
        <taxon>Bacteria</taxon>
        <taxon>Pseudomonadati</taxon>
        <taxon>Bacteroidota</taxon>
        <taxon>Flavobacteriia</taxon>
        <taxon>Flavobacteriales</taxon>
        <taxon>Flavobacteriaceae</taxon>
    </lineage>
</organism>
<dbReference type="EMBL" id="FNUE01000001">
    <property type="protein sequence ID" value="SEE21813.1"/>
    <property type="molecule type" value="Genomic_DNA"/>
</dbReference>
<name>A0A0N0CEX1_9FLAO</name>
<sequence>MTKKKNNLYLIIPAFLFVGMAIGIQTGSIVKQGIIGLIVGLVVYMFLRIRNNKLKK</sequence>
<feature type="transmembrane region" description="Helical" evidence="1">
    <location>
        <begin position="30"/>
        <end position="47"/>
    </location>
</feature>
<reference evidence="2 4" key="1">
    <citation type="submission" date="2015-07" db="EMBL/GenBank/DDBJ databases">
        <title>Genome of Polaribacter dokdonenesis DSW-5, isolated from seawater off Dokdo in Korea.</title>
        <authorList>
            <person name="Yoon K."/>
            <person name="Song J.Y."/>
            <person name="Kim J.F."/>
        </authorList>
    </citation>
    <scope>NUCLEOTIDE SEQUENCE [LARGE SCALE GENOMIC DNA]</scope>
    <source>
        <strain evidence="2 4">DSW-5</strain>
    </source>
</reference>
<reference evidence="3 5" key="2">
    <citation type="submission" date="2016-10" db="EMBL/GenBank/DDBJ databases">
        <authorList>
            <person name="Varghese N."/>
            <person name="Submissions S."/>
        </authorList>
    </citation>
    <scope>NUCLEOTIDE SEQUENCE [LARGE SCALE GENOMIC DNA]</scope>
    <source>
        <strain evidence="3 5">DSW-5</strain>
    </source>
</reference>
<dbReference type="Proteomes" id="UP000037716">
    <property type="component" value="Unassembled WGS sequence"/>
</dbReference>
<keyword evidence="1" id="KW-0472">Membrane</keyword>
<gene>
    <name evidence="2" type="ORF">I602_524</name>
    <name evidence="3" type="ORF">SAMN05444353_1260</name>
</gene>
<keyword evidence="5" id="KW-1185">Reference proteome</keyword>
<dbReference type="EMBL" id="LGBR01000001">
    <property type="protein sequence ID" value="KOY50964.1"/>
    <property type="molecule type" value="Genomic_DNA"/>
</dbReference>
<keyword evidence="1" id="KW-0812">Transmembrane</keyword>
<feature type="transmembrane region" description="Helical" evidence="1">
    <location>
        <begin position="7"/>
        <end position="24"/>
    </location>
</feature>
<accession>A0A0N0CEX1</accession>
<protein>
    <submittedName>
        <fullName evidence="2">Uncharacterized protein</fullName>
    </submittedName>
</protein>
<dbReference type="AlphaFoldDB" id="A0A0N0CEX1"/>
<evidence type="ECO:0000313" key="3">
    <source>
        <dbReference type="EMBL" id="SEE21813.1"/>
    </source>
</evidence>
<evidence type="ECO:0000313" key="5">
    <source>
        <dbReference type="Proteomes" id="UP000183071"/>
    </source>
</evidence>
<dbReference type="STRING" id="1300348.I602_524"/>
<evidence type="ECO:0000256" key="1">
    <source>
        <dbReference type="SAM" id="Phobius"/>
    </source>
</evidence>
<dbReference type="Proteomes" id="UP000183071">
    <property type="component" value="Unassembled WGS sequence"/>
</dbReference>
<evidence type="ECO:0000313" key="4">
    <source>
        <dbReference type="Proteomes" id="UP000037716"/>
    </source>
</evidence>
<keyword evidence="1" id="KW-1133">Transmembrane helix</keyword>
<dbReference type="PATRIC" id="fig|1300348.6.peg.522"/>
<proteinExistence type="predicted"/>
<dbReference type="RefSeq" id="WP_176966473.1">
    <property type="nucleotide sequence ID" value="NZ_FNUE01000001.1"/>
</dbReference>